<evidence type="ECO:0000256" key="3">
    <source>
        <dbReference type="PROSITE-ProRule" id="PRU00221"/>
    </source>
</evidence>
<feature type="repeat" description="WD" evidence="3">
    <location>
        <begin position="237"/>
        <end position="267"/>
    </location>
</feature>
<evidence type="ECO:0000256" key="2">
    <source>
        <dbReference type="ARBA" id="ARBA00022737"/>
    </source>
</evidence>
<dbReference type="InterPro" id="IPR015943">
    <property type="entry name" value="WD40/YVTN_repeat-like_dom_sf"/>
</dbReference>
<dbReference type="SMART" id="SM00320">
    <property type="entry name" value="WD40"/>
    <property type="match status" value="7"/>
</dbReference>
<dbReference type="Gene3D" id="2.130.10.10">
    <property type="entry name" value="YVTN repeat-like/Quinoprotein amine dehydrogenase"/>
    <property type="match status" value="3"/>
</dbReference>
<dbReference type="PROSITE" id="PS50294">
    <property type="entry name" value="WD_REPEATS_REGION"/>
    <property type="match status" value="3"/>
</dbReference>
<keyword evidence="2" id="KW-0677">Repeat</keyword>
<accession>A0ABD1VPB1</accession>
<keyword evidence="1 3" id="KW-0853">WD repeat</keyword>
<evidence type="ECO:0000313" key="5">
    <source>
        <dbReference type="Proteomes" id="UP001604336"/>
    </source>
</evidence>
<gene>
    <name evidence="4" type="ORF">Adt_00165</name>
</gene>
<organism evidence="4 5">
    <name type="scientific">Abeliophyllum distichum</name>
    <dbReference type="NCBI Taxonomy" id="126358"/>
    <lineage>
        <taxon>Eukaryota</taxon>
        <taxon>Viridiplantae</taxon>
        <taxon>Streptophyta</taxon>
        <taxon>Embryophyta</taxon>
        <taxon>Tracheophyta</taxon>
        <taxon>Spermatophyta</taxon>
        <taxon>Magnoliopsida</taxon>
        <taxon>eudicotyledons</taxon>
        <taxon>Gunneridae</taxon>
        <taxon>Pentapetalae</taxon>
        <taxon>asterids</taxon>
        <taxon>lamiids</taxon>
        <taxon>Lamiales</taxon>
        <taxon>Oleaceae</taxon>
        <taxon>Forsythieae</taxon>
        <taxon>Abeliophyllum</taxon>
    </lineage>
</organism>
<evidence type="ECO:0000256" key="1">
    <source>
        <dbReference type="ARBA" id="ARBA00022574"/>
    </source>
</evidence>
<dbReference type="InterPro" id="IPR020472">
    <property type="entry name" value="WD40_PAC1"/>
</dbReference>
<reference evidence="5" key="1">
    <citation type="submission" date="2024-07" db="EMBL/GenBank/DDBJ databases">
        <title>Two chromosome-level genome assemblies of Korean endemic species Abeliophyllum distichum and Forsythia ovata (Oleaceae).</title>
        <authorList>
            <person name="Jang H."/>
        </authorList>
    </citation>
    <scope>NUCLEOTIDE SEQUENCE [LARGE SCALE GENOMIC DNA]</scope>
</reference>
<dbReference type="InterPro" id="IPR036322">
    <property type="entry name" value="WD40_repeat_dom_sf"/>
</dbReference>
<keyword evidence="5" id="KW-1185">Reference proteome</keyword>
<feature type="repeat" description="WD" evidence="3">
    <location>
        <begin position="330"/>
        <end position="359"/>
    </location>
</feature>
<dbReference type="Pfam" id="PF00400">
    <property type="entry name" value="WD40"/>
    <property type="match status" value="4"/>
</dbReference>
<comment type="caution">
    <text evidence="4">The sequence shown here is derived from an EMBL/GenBank/DDBJ whole genome shotgun (WGS) entry which is preliminary data.</text>
</comment>
<dbReference type="SUPFAM" id="SSF50978">
    <property type="entry name" value="WD40 repeat-like"/>
    <property type="match status" value="1"/>
</dbReference>
<dbReference type="InterPro" id="IPR045182">
    <property type="entry name" value="JINGUBANG-like"/>
</dbReference>
<proteinExistence type="predicted"/>
<dbReference type="Proteomes" id="UP001604336">
    <property type="component" value="Unassembled WGS sequence"/>
</dbReference>
<protein>
    <submittedName>
        <fullName evidence="4">Transducin/WD40 repeat-like superfamily protein</fullName>
    </submittedName>
</protein>
<evidence type="ECO:0000313" key="4">
    <source>
        <dbReference type="EMBL" id="KAL2539187.1"/>
    </source>
</evidence>
<sequence>MEIESSTQEPPLYSSPSFTIRGSHSENFLRSVSNKEPPFTDAPCIPPRLSTTALSLNPLFSPPSTPPHRHLSYSTPSKLHDLYTTHRCISSILKKDGQILSIASSSGLVYTGSQGNVVRIWKLPEFAECGQLKTKACMAVALEVSNDKIYAAYADSKIRVWRRSWDGIIKHVRIATIPNTRSYVRSYLTGCKDKMMKHMGPISSLAINVSYDILYSASLDRTVKVWRLSDFKCIETIQGHPEPINDIAVADDGVLYTASDDAAVRVWRRNFCDGDLPHSLTVTLPAKCSPVKTLALTVDGGVLYGGCTDGYVQYWLKGWFTGQLQYGGALPGHTHAVMCLATVTNYIVSGSADGTSRIWIREQDGRHACIGVLQGHRGPIRCVAAFPERVSDDSEEGCTVCTGSLDGVLKVWRVRNISQIRDSSQNAREYFELP</sequence>
<name>A0ABD1VPB1_9LAMI</name>
<dbReference type="PANTHER" id="PTHR22844:SF342">
    <property type="entry name" value="AND WD40 DOMAIN PROTEIN, PUTATIVE-RELATED"/>
    <property type="match status" value="1"/>
</dbReference>
<dbReference type="AlphaFoldDB" id="A0ABD1VPB1"/>
<dbReference type="EMBL" id="JBFOLK010000001">
    <property type="protein sequence ID" value="KAL2539187.1"/>
    <property type="molecule type" value="Genomic_DNA"/>
</dbReference>
<dbReference type="PRINTS" id="PR00320">
    <property type="entry name" value="GPROTEINBRPT"/>
</dbReference>
<dbReference type="PROSITE" id="PS50082">
    <property type="entry name" value="WD_REPEATS_2"/>
    <property type="match status" value="4"/>
</dbReference>
<feature type="repeat" description="WD" evidence="3">
    <location>
        <begin position="195"/>
        <end position="236"/>
    </location>
</feature>
<dbReference type="InterPro" id="IPR001680">
    <property type="entry name" value="WD40_rpt"/>
</dbReference>
<dbReference type="PANTHER" id="PTHR22844">
    <property type="entry name" value="F-BOX AND WD40 DOMAIN PROTEIN"/>
    <property type="match status" value="1"/>
</dbReference>
<feature type="repeat" description="WD" evidence="3">
    <location>
        <begin position="373"/>
        <end position="422"/>
    </location>
</feature>